<dbReference type="Pfam" id="PF01458">
    <property type="entry name" value="SUFBD_core"/>
    <property type="match status" value="1"/>
</dbReference>
<dbReference type="PANTHER" id="PTHR43575">
    <property type="entry name" value="PROTEIN ABCI7, CHLOROPLASTIC"/>
    <property type="match status" value="1"/>
</dbReference>
<dbReference type="AlphaFoldDB" id="A0A9D1E0D3"/>
<dbReference type="GO" id="GO:0016226">
    <property type="term" value="P:iron-sulfur cluster assembly"/>
    <property type="evidence" value="ECO:0007669"/>
    <property type="project" value="InterPro"/>
</dbReference>
<comment type="caution">
    <text evidence="2">The sequence shown here is derived from an EMBL/GenBank/DDBJ whole genome shotgun (WGS) entry which is preliminary data.</text>
</comment>
<dbReference type="PANTHER" id="PTHR43575:SF1">
    <property type="entry name" value="PROTEIN ABCI7, CHLOROPLASTIC"/>
    <property type="match status" value="1"/>
</dbReference>
<evidence type="ECO:0000313" key="2">
    <source>
        <dbReference type="EMBL" id="HIR62104.1"/>
    </source>
</evidence>
<evidence type="ECO:0000259" key="1">
    <source>
        <dbReference type="Pfam" id="PF01458"/>
    </source>
</evidence>
<dbReference type="InterPro" id="IPR037284">
    <property type="entry name" value="SUF_FeS_clus_asmbl_SufBD_sf"/>
</dbReference>
<protein>
    <submittedName>
        <fullName evidence="2">SufD family Fe-S cluster assembly protein</fullName>
    </submittedName>
</protein>
<dbReference type="Proteomes" id="UP000886744">
    <property type="component" value="Unassembled WGS sequence"/>
</dbReference>
<name>A0A9D1E0D3_9BACT</name>
<dbReference type="EMBL" id="DVHI01000017">
    <property type="protein sequence ID" value="HIR62104.1"/>
    <property type="molecule type" value="Genomic_DNA"/>
</dbReference>
<dbReference type="SUPFAM" id="SSF101960">
    <property type="entry name" value="Stabilizer of iron transporter SufD"/>
    <property type="match status" value="1"/>
</dbReference>
<reference evidence="2" key="1">
    <citation type="submission" date="2020-10" db="EMBL/GenBank/DDBJ databases">
        <authorList>
            <person name="Gilroy R."/>
        </authorList>
    </citation>
    <scope>NUCLEOTIDE SEQUENCE</scope>
    <source>
        <strain evidence="2">ChiHjej13B12-12457</strain>
    </source>
</reference>
<accession>A0A9D1E0D3</accession>
<gene>
    <name evidence="2" type="ORF">IAC94_01095</name>
</gene>
<proteinExistence type="predicted"/>
<dbReference type="InterPro" id="IPR055346">
    <property type="entry name" value="Fe-S_cluster_assembly_SufBD"/>
</dbReference>
<dbReference type="InterPro" id="IPR000825">
    <property type="entry name" value="SUF_FeS_clus_asmbl_SufBD_core"/>
</dbReference>
<evidence type="ECO:0000313" key="3">
    <source>
        <dbReference type="Proteomes" id="UP000886744"/>
    </source>
</evidence>
<organism evidence="2 3">
    <name type="scientific">Candidatus Coprenecus avistercoris</name>
    <dbReference type="NCBI Taxonomy" id="2840730"/>
    <lineage>
        <taxon>Bacteria</taxon>
        <taxon>Pseudomonadati</taxon>
        <taxon>Bacteroidota</taxon>
        <taxon>Bacteroidia</taxon>
        <taxon>Bacteroidales</taxon>
        <taxon>Rikenellaceae</taxon>
        <taxon>Rikenellaceae incertae sedis</taxon>
        <taxon>Candidatus Coprenecus</taxon>
    </lineage>
</organism>
<reference evidence="2" key="2">
    <citation type="journal article" date="2021" name="PeerJ">
        <title>Extensive microbial diversity within the chicken gut microbiome revealed by metagenomics and culture.</title>
        <authorList>
            <person name="Gilroy R."/>
            <person name="Ravi A."/>
            <person name="Getino M."/>
            <person name="Pursley I."/>
            <person name="Horton D.L."/>
            <person name="Alikhan N.F."/>
            <person name="Baker D."/>
            <person name="Gharbi K."/>
            <person name="Hall N."/>
            <person name="Watson M."/>
            <person name="Adriaenssens E.M."/>
            <person name="Foster-Nyarko E."/>
            <person name="Jarju S."/>
            <person name="Secka A."/>
            <person name="Antonio M."/>
            <person name="Oren A."/>
            <person name="Chaudhuri R.R."/>
            <person name="La Ragione R."/>
            <person name="Hildebrand F."/>
            <person name="Pallen M.J."/>
        </authorList>
    </citation>
    <scope>NUCLEOTIDE SEQUENCE</scope>
    <source>
        <strain evidence="2">ChiHjej13B12-12457</strain>
    </source>
</reference>
<feature type="domain" description="SUF system FeS cluster assembly SufBD core" evidence="1">
    <location>
        <begin position="76"/>
        <end position="291"/>
    </location>
</feature>
<sequence>MTENYIYAPEHNIEGGFRCKVPLPGSRQVFMIDGGVQGTDRPLDIRFERGKIYGEALQVISIRTEKHPEDISTRESFHFEEGSSARLILCSHTFAENPFHTEGNVCLTLEAGASADIVIMQNEHNRATHNTRFDIHIGEGASLKAVILTLHGGVIDNDITVSLDAPHASCDISGLYLVDGTQKVTNTLKVRHCVPECHSRELFKGILDNSASAYFSGLIHVFPDAQKTEAYQECHNLLLSRDARAFAQPQLEIYADDVKCSHGATNGRLNEDELFYMRSRGIPLKEARVLQQLAFAYAVLDKISSPELKERMASLTERRLRGEFTDCKSCCRNCC</sequence>